<comment type="caution">
    <text evidence="9">The sequence shown here is derived from an EMBL/GenBank/DDBJ whole genome shotgun (WGS) entry which is preliminary data.</text>
</comment>
<keyword evidence="9" id="KW-0969">Cilium</keyword>
<dbReference type="PANTHER" id="PTHR38766">
    <property type="entry name" value="FLAGELLAR PROTEIN FLIO"/>
    <property type="match status" value="1"/>
</dbReference>
<evidence type="ECO:0000256" key="8">
    <source>
        <dbReference type="SAM" id="SignalP"/>
    </source>
</evidence>
<keyword evidence="4 7" id="KW-0472">Membrane</keyword>
<dbReference type="Proteomes" id="UP001168540">
    <property type="component" value="Unassembled WGS sequence"/>
</dbReference>
<feature type="transmembrane region" description="Helical" evidence="7">
    <location>
        <begin position="35"/>
        <end position="55"/>
    </location>
</feature>
<keyword evidence="2 7" id="KW-0812">Transmembrane</keyword>
<reference evidence="9" key="1">
    <citation type="submission" date="2023-06" db="EMBL/GenBank/DDBJ databases">
        <authorList>
            <person name="Zhang S."/>
        </authorList>
    </citation>
    <scope>NUCLEOTIDE SEQUENCE</scope>
    <source>
        <strain evidence="9">SG2303</strain>
    </source>
</reference>
<dbReference type="PANTHER" id="PTHR38766:SF1">
    <property type="entry name" value="FLAGELLAR PROTEIN FLIO"/>
    <property type="match status" value="1"/>
</dbReference>
<dbReference type="NCBIfam" id="TIGR03500">
    <property type="entry name" value="FliO_TIGR"/>
    <property type="match status" value="1"/>
</dbReference>
<feature type="chain" id="PRO_5046234074" description="Flagellar protein" evidence="8">
    <location>
        <begin position="20"/>
        <end position="150"/>
    </location>
</feature>
<keyword evidence="9" id="KW-0966">Cell projection</keyword>
<evidence type="ECO:0000256" key="1">
    <source>
        <dbReference type="ARBA" id="ARBA00022475"/>
    </source>
</evidence>
<gene>
    <name evidence="9" type="primary">fliO</name>
    <name evidence="9" type="ORF">QU481_04610</name>
</gene>
<keyword evidence="3 7" id="KW-1133">Transmembrane helix</keyword>
<accession>A0ABT7XK54</accession>
<evidence type="ECO:0000313" key="9">
    <source>
        <dbReference type="EMBL" id="MDN0074170.1"/>
    </source>
</evidence>
<evidence type="ECO:0000256" key="7">
    <source>
        <dbReference type="RuleBase" id="RU362064"/>
    </source>
</evidence>
<comment type="subcellular location">
    <subcellularLocation>
        <location evidence="7">Cell membrane</location>
    </subcellularLocation>
    <subcellularLocation>
        <location evidence="7">Bacterial flagellum basal body</location>
    </subcellularLocation>
</comment>
<dbReference type="EMBL" id="JAUEDK010000005">
    <property type="protein sequence ID" value="MDN0074170.1"/>
    <property type="molecule type" value="Genomic_DNA"/>
</dbReference>
<dbReference type="InterPro" id="IPR052205">
    <property type="entry name" value="FliO/MopB"/>
</dbReference>
<feature type="signal peptide" evidence="8">
    <location>
        <begin position="1"/>
        <end position="19"/>
    </location>
</feature>
<proteinExistence type="inferred from homology"/>
<dbReference type="Pfam" id="PF04347">
    <property type="entry name" value="FliO"/>
    <property type="match status" value="1"/>
</dbReference>
<keyword evidence="10" id="KW-1185">Reference proteome</keyword>
<dbReference type="RefSeq" id="WP_289828722.1">
    <property type="nucleotide sequence ID" value="NZ_JAUEDK010000005.1"/>
</dbReference>
<keyword evidence="1 7" id="KW-1003">Cell membrane</keyword>
<sequence length="150" mass="15550">MLRFALLASGLLLCGTVRAAVTAAPQLPSPVMGVVQVVLALVLVIGAVLALAWAVRRLQGGAFGITQHLKVVSAVMVGPRERVVIVEFSGDWLVLGVSGQQVTLLSREPRPADLPPTGGNEPPFARFLKSALAAGRRSSADSSDSGSSKK</sequence>
<keyword evidence="5 7" id="KW-0975">Bacterial flagellum</keyword>
<organism evidence="9 10">
    <name type="scientific">Crenobacter oryzisoli</name>
    <dbReference type="NCBI Taxonomy" id="3056844"/>
    <lineage>
        <taxon>Bacteria</taxon>
        <taxon>Pseudomonadati</taxon>
        <taxon>Pseudomonadota</taxon>
        <taxon>Betaproteobacteria</taxon>
        <taxon>Neisseriales</taxon>
        <taxon>Neisseriaceae</taxon>
        <taxon>Crenobacter</taxon>
    </lineage>
</organism>
<name>A0ABT7XK54_9NEIS</name>
<comment type="similarity">
    <text evidence="6 7">Belongs to the FliO/MopB family.</text>
</comment>
<keyword evidence="9" id="KW-0282">Flagellum</keyword>
<evidence type="ECO:0000256" key="4">
    <source>
        <dbReference type="ARBA" id="ARBA00023136"/>
    </source>
</evidence>
<evidence type="ECO:0000313" key="10">
    <source>
        <dbReference type="Proteomes" id="UP001168540"/>
    </source>
</evidence>
<keyword evidence="8" id="KW-0732">Signal</keyword>
<evidence type="ECO:0000256" key="5">
    <source>
        <dbReference type="ARBA" id="ARBA00023143"/>
    </source>
</evidence>
<evidence type="ECO:0000256" key="6">
    <source>
        <dbReference type="ARBA" id="ARBA00037937"/>
    </source>
</evidence>
<protein>
    <recommendedName>
        <fullName evidence="7">Flagellar protein</fullName>
    </recommendedName>
</protein>
<evidence type="ECO:0000256" key="3">
    <source>
        <dbReference type="ARBA" id="ARBA00022989"/>
    </source>
</evidence>
<evidence type="ECO:0000256" key="2">
    <source>
        <dbReference type="ARBA" id="ARBA00022692"/>
    </source>
</evidence>
<dbReference type="InterPro" id="IPR022781">
    <property type="entry name" value="Flagellar_biosynth_FliO"/>
</dbReference>